<feature type="domain" description="Methyltransferase" evidence="7">
    <location>
        <begin position="52"/>
        <end position="144"/>
    </location>
</feature>
<sequence>MNLLPKSSKEFGSVDYWEKFFQQRGKKAFEWYGTYLELCGVLHKYMKPREKVLVIGCGNSELSEQLYDVGYEDIVNIDISEVVIKQMKERNASRRPQMSFLKMDMTQMEFPDASFQVVLDKGTLDAVLTDEEEKTLQQVDRMLAESPRVERPSGSLAWRRAGSSWQPAQVSSMKAWTASRLSCRPESWSWPQPGCLPGSRCPFCPWVGTSGSGLFSTKTAAP</sequence>
<keyword evidence="3" id="KW-0808">Transferase</keyword>
<dbReference type="AlphaFoldDB" id="A0A8C4MRA0"/>
<dbReference type="CDD" id="cd02440">
    <property type="entry name" value="AdoMet_MTases"/>
    <property type="match status" value="1"/>
</dbReference>
<dbReference type="InterPro" id="IPR041698">
    <property type="entry name" value="Methyltransf_25"/>
</dbReference>
<dbReference type="GO" id="GO:0008168">
    <property type="term" value="F:methyltransferase activity"/>
    <property type="evidence" value="ECO:0007669"/>
    <property type="project" value="UniProtKB-KW"/>
</dbReference>
<protein>
    <recommendedName>
        <fullName evidence="5">eEF1A lysine and N-terminal methyltransferase</fullName>
    </recommendedName>
    <alternativeName>
        <fullName evidence="6">Methyltransferase-like protein 13</fullName>
    </alternativeName>
</protein>
<evidence type="ECO:0000259" key="7">
    <source>
        <dbReference type="Pfam" id="PF13649"/>
    </source>
</evidence>
<evidence type="ECO:0000313" key="8">
    <source>
        <dbReference type="Ensembl" id="ENSEASP00005026905.1"/>
    </source>
</evidence>
<comment type="similarity">
    <text evidence="1">Belongs to the methyltransferase superfamily.</text>
</comment>
<name>A0A8C4MRA0_EQUAS</name>
<dbReference type="PANTHER" id="PTHR12176:SF78">
    <property type="entry name" value="EEF1A LYSINE AND N-TERMINAL METHYLTRANSFERASE"/>
    <property type="match status" value="1"/>
</dbReference>
<dbReference type="GO" id="GO:0032259">
    <property type="term" value="P:methylation"/>
    <property type="evidence" value="ECO:0007669"/>
    <property type="project" value="UniProtKB-KW"/>
</dbReference>
<dbReference type="Pfam" id="PF13649">
    <property type="entry name" value="Methyltransf_25"/>
    <property type="match status" value="1"/>
</dbReference>
<evidence type="ECO:0000256" key="4">
    <source>
        <dbReference type="ARBA" id="ARBA00023268"/>
    </source>
</evidence>
<dbReference type="InterPro" id="IPR029063">
    <property type="entry name" value="SAM-dependent_MTases_sf"/>
</dbReference>
<keyword evidence="2" id="KW-0489">Methyltransferase</keyword>
<dbReference type="InterPro" id="IPR051419">
    <property type="entry name" value="Lys/N-term_MeTrsfase_sf"/>
</dbReference>
<evidence type="ECO:0000256" key="2">
    <source>
        <dbReference type="ARBA" id="ARBA00022603"/>
    </source>
</evidence>
<gene>
    <name evidence="8" type="primary">METTL13</name>
</gene>
<evidence type="ECO:0000256" key="1">
    <source>
        <dbReference type="ARBA" id="ARBA00008361"/>
    </source>
</evidence>
<organism evidence="8">
    <name type="scientific">Equus asinus asinus</name>
    <dbReference type="NCBI Taxonomy" id="83772"/>
    <lineage>
        <taxon>Eukaryota</taxon>
        <taxon>Metazoa</taxon>
        <taxon>Chordata</taxon>
        <taxon>Craniata</taxon>
        <taxon>Vertebrata</taxon>
        <taxon>Euteleostomi</taxon>
        <taxon>Mammalia</taxon>
        <taxon>Eutheria</taxon>
        <taxon>Laurasiatheria</taxon>
        <taxon>Perissodactyla</taxon>
        <taxon>Equidae</taxon>
        <taxon>Equus</taxon>
    </lineage>
</organism>
<dbReference type="Gene3D" id="3.40.50.150">
    <property type="entry name" value="Vaccinia Virus protein VP39"/>
    <property type="match status" value="1"/>
</dbReference>
<reference evidence="8" key="1">
    <citation type="submission" date="2023-03" db="UniProtKB">
        <authorList>
            <consortium name="Ensembl"/>
        </authorList>
    </citation>
    <scope>IDENTIFICATION</scope>
</reference>
<dbReference type="FunFam" id="3.40.50.150:FF:000110">
    <property type="entry name" value="methyltransferase-like protein 13 isoform X1"/>
    <property type="match status" value="1"/>
</dbReference>
<evidence type="ECO:0000256" key="5">
    <source>
        <dbReference type="ARBA" id="ARBA00071300"/>
    </source>
</evidence>
<keyword evidence="4" id="KW-0511">Multifunctional enzyme</keyword>
<evidence type="ECO:0000256" key="6">
    <source>
        <dbReference type="ARBA" id="ARBA00081503"/>
    </source>
</evidence>
<accession>A0A8C4MRA0</accession>
<dbReference type="SUPFAM" id="SSF53335">
    <property type="entry name" value="S-adenosyl-L-methionine-dependent methyltransferases"/>
    <property type="match status" value="1"/>
</dbReference>
<dbReference type="PANTHER" id="PTHR12176">
    <property type="entry name" value="SAM-DEPENDENT METHYLTRANSFERASE SUPERFAMILY PROTEIN"/>
    <property type="match status" value="1"/>
</dbReference>
<evidence type="ECO:0000256" key="3">
    <source>
        <dbReference type="ARBA" id="ARBA00022679"/>
    </source>
</evidence>
<proteinExistence type="inferred from homology"/>
<dbReference type="Ensembl" id="ENSEAST00005029211.1">
    <property type="protein sequence ID" value="ENSEASP00005026905.1"/>
    <property type="gene ID" value="ENSEASG00005018330.1"/>
</dbReference>